<keyword evidence="4" id="KW-0460">Magnesium</keyword>
<dbReference type="PANTHER" id="PTHR34610:SF3">
    <property type="entry name" value="SSL7007 PROTEIN"/>
    <property type="match status" value="1"/>
</dbReference>
<evidence type="ECO:0000259" key="5">
    <source>
        <dbReference type="SMART" id="SM00670"/>
    </source>
</evidence>
<keyword evidence="2" id="KW-0479">Metal-binding</keyword>
<evidence type="ECO:0000313" key="7">
    <source>
        <dbReference type="Proteomes" id="UP001596527"/>
    </source>
</evidence>
<dbReference type="RefSeq" id="WP_380975473.1">
    <property type="nucleotide sequence ID" value="NZ_JBHTEF010000001.1"/>
</dbReference>
<sequence>MVIDSNVWISALVFGGSPRRVLEQTLRDGDSIALSAEIVTEVRRTLISKFPGFLEDFDSLLAAMAPVLLPVRLGDLTVRICRDPDDDRVLETAILGAASYLITGDRDLRVLDGHRGIRIVTPAEWLEAPTGGEVRRQPPPSSS</sequence>
<evidence type="ECO:0000313" key="6">
    <source>
        <dbReference type="EMBL" id="MFC7581830.1"/>
    </source>
</evidence>
<keyword evidence="7" id="KW-1185">Reference proteome</keyword>
<dbReference type="SUPFAM" id="SSF88723">
    <property type="entry name" value="PIN domain-like"/>
    <property type="match status" value="1"/>
</dbReference>
<organism evidence="6 7">
    <name type="scientific">Schaalia naturae</name>
    <dbReference type="NCBI Taxonomy" id="635203"/>
    <lineage>
        <taxon>Bacteria</taxon>
        <taxon>Bacillati</taxon>
        <taxon>Actinomycetota</taxon>
        <taxon>Actinomycetes</taxon>
        <taxon>Actinomycetales</taxon>
        <taxon>Actinomycetaceae</taxon>
        <taxon>Schaalia</taxon>
    </lineage>
</organism>
<evidence type="ECO:0000256" key="1">
    <source>
        <dbReference type="ARBA" id="ARBA00022722"/>
    </source>
</evidence>
<dbReference type="InterPro" id="IPR029060">
    <property type="entry name" value="PIN-like_dom_sf"/>
</dbReference>
<gene>
    <name evidence="6" type="ORF">ACFQWG_11555</name>
</gene>
<dbReference type="InterPro" id="IPR002850">
    <property type="entry name" value="PIN_toxin-like"/>
</dbReference>
<protein>
    <submittedName>
        <fullName evidence="6">Toxin-antitoxin system toxin component, PIN family</fullName>
    </submittedName>
</protein>
<evidence type="ECO:0000256" key="3">
    <source>
        <dbReference type="ARBA" id="ARBA00022801"/>
    </source>
</evidence>
<comment type="caution">
    <text evidence="6">The sequence shown here is derived from an EMBL/GenBank/DDBJ whole genome shotgun (WGS) entry which is preliminary data.</text>
</comment>
<accession>A0ABW2SNV0</accession>
<reference evidence="7" key="1">
    <citation type="journal article" date="2019" name="Int. J. Syst. Evol. Microbiol.">
        <title>The Global Catalogue of Microorganisms (GCM) 10K type strain sequencing project: providing services to taxonomists for standard genome sequencing and annotation.</title>
        <authorList>
            <consortium name="The Broad Institute Genomics Platform"/>
            <consortium name="The Broad Institute Genome Sequencing Center for Infectious Disease"/>
            <person name="Wu L."/>
            <person name="Ma J."/>
        </authorList>
    </citation>
    <scope>NUCLEOTIDE SEQUENCE [LARGE SCALE GENOMIC DNA]</scope>
    <source>
        <strain evidence="7">CCUG 56698</strain>
    </source>
</reference>
<proteinExistence type="predicted"/>
<dbReference type="SMART" id="SM00670">
    <property type="entry name" value="PINc"/>
    <property type="match status" value="1"/>
</dbReference>
<feature type="domain" description="PIN" evidence="5">
    <location>
        <begin position="1"/>
        <end position="110"/>
    </location>
</feature>
<dbReference type="Pfam" id="PF13470">
    <property type="entry name" value="PIN_3"/>
    <property type="match status" value="1"/>
</dbReference>
<keyword evidence="3" id="KW-0378">Hydrolase</keyword>
<evidence type="ECO:0000256" key="4">
    <source>
        <dbReference type="ARBA" id="ARBA00022842"/>
    </source>
</evidence>
<dbReference type="NCBIfam" id="TIGR00305">
    <property type="entry name" value="putative toxin-antitoxin system toxin component, PIN family"/>
    <property type="match status" value="1"/>
</dbReference>
<keyword evidence="1" id="KW-0540">Nuclease</keyword>
<name>A0ABW2SNV0_9ACTO</name>
<evidence type="ECO:0000256" key="2">
    <source>
        <dbReference type="ARBA" id="ARBA00022723"/>
    </source>
</evidence>
<dbReference type="Proteomes" id="UP001596527">
    <property type="component" value="Unassembled WGS sequence"/>
</dbReference>
<dbReference type="PANTHER" id="PTHR34610">
    <property type="entry name" value="SSL7007 PROTEIN"/>
    <property type="match status" value="1"/>
</dbReference>
<dbReference type="EMBL" id="JBHTEF010000001">
    <property type="protein sequence ID" value="MFC7581830.1"/>
    <property type="molecule type" value="Genomic_DNA"/>
</dbReference>
<dbReference type="InterPro" id="IPR002716">
    <property type="entry name" value="PIN_dom"/>
</dbReference>